<dbReference type="InterPro" id="IPR014030">
    <property type="entry name" value="Ketoacyl_synth_N"/>
</dbReference>
<dbReference type="InterPro" id="IPR020841">
    <property type="entry name" value="PKS_Beta-ketoAc_synthase_dom"/>
</dbReference>
<gene>
    <name evidence="5" type="ORF">ETSY1_09580</name>
</gene>
<name>W4LSQ8_ENTF1</name>
<evidence type="ECO:0000256" key="3">
    <source>
        <dbReference type="RuleBase" id="RU003694"/>
    </source>
</evidence>
<dbReference type="InterPro" id="IPR000794">
    <property type="entry name" value="Beta-ketoacyl_synthase"/>
</dbReference>
<dbReference type="Pfam" id="PF00109">
    <property type="entry name" value="ketoacyl-synt"/>
    <property type="match status" value="1"/>
</dbReference>
<dbReference type="EMBL" id="AZHW01000295">
    <property type="protein sequence ID" value="ETX00890.1"/>
    <property type="molecule type" value="Genomic_DNA"/>
</dbReference>
<dbReference type="InterPro" id="IPR014031">
    <property type="entry name" value="Ketoacyl_synth_C"/>
</dbReference>
<dbReference type="SMART" id="SM00825">
    <property type="entry name" value="PKS_KS"/>
    <property type="match status" value="1"/>
</dbReference>
<dbReference type="PANTHER" id="PTHR11712">
    <property type="entry name" value="POLYKETIDE SYNTHASE-RELATED"/>
    <property type="match status" value="1"/>
</dbReference>
<evidence type="ECO:0000313" key="5">
    <source>
        <dbReference type="EMBL" id="ETX00890.1"/>
    </source>
</evidence>
<sequence length="617" mass="66594">MARIPVVTSFGGINAAGRSSGHHGYRRVVIDALDEATAQETWRSLAAIMNIQGDITAEMQRYIEAHTLVRKLETQYFDASNAIWNRKLALRPGDRAICFDLPRRDLPDLLPEGWGIDPLDDKTVRVSIEKPCEMYVQDGRDLAAKAAGQLPTGFEPQALYAARNHPRGLQMALYAASDALGNLGLDWQMIADRVPADAISLYAGSAMTQLDTHGNGGALASRYQGKRITSKQVTLGLAEMPADFVNAYVLGNLGTSGHNMGACATALYNLRLGVQDIRSGRARVAIVGGSEAPLVPDVMDGLITMGALGSDQALLALDQDKGATEPDYRRACRPFAENIGFTIAEGAQYIVLMDDELALELGADIHAVVADVYINADGHKKSISSPGVGNYITFAKAVSLGCQIVGEEAVRCRSFVQAHGTGTPQNRVTESQILNRTAAVFGIQDWPVVAIKCFLGHTMAVSGLDQLANSLGIFRYGIIPGVTTIDGVADDVYASHLRIAPEHLERDQLDVAFLNAKGFGGNNATATVLPAHVSEKLLEQKHGAQTMATWRDKAESARAQAQAYDRDATAGNIETIYHFDHDVRADEHIHISRDELRVDGYQQPISLATDNPLDLTL</sequence>
<reference evidence="5 6" key="1">
    <citation type="journal article" date="2014" name="Nature">
        <title>An environmental bacterial taxon with a large and distinct metabolic repertoire.</title>
        <authorList>
            <person name="Wilson M.C."/>
            <person name="Mori T."/>
            <person name="Ruckert C."/>
            <person name="Uria A.R."/>
            <person name="Helf M.J."/>
            <person name="Takada K."/>
            <person name="Gernert C."/>
            <person name="Steffens U.A."/>
            <person name="Heycke N."/>
            <person name="Schmitt S."/>
            <person name="Rinke C."/>
            <person name="Helfrich E.J."/>
            <person name="Brachmann A.O."/>
            <person name="Gurgui C."/>
            <person name="Wakimoto T."/>
            <person name="Kracht M."/>
            <person name="Crusemann M."/>
            <person name="Hentschel U."/>
            <person name="Abe I."/>
            <person name="Matsunaga S."/>
            <person name="Kalinowski J."/>
            <person name="Takeyama H."/>
            <person name="Piel J."/>
        </authorList>
    </citation>
    <scope>NUCLEOTIDE SEQUENCE [LARGE SCALE GENOMIC DNA]</scope>
    <source>
        <strain evidence="6">TSY1</strain>
    </source>
</reference>
<protein>
    <submittedName>
        <fullName evidence="5">Beta-ketoacyl synthase</fullName>
    </submittedName>
</protein>
<dbReference type="PATRIC" id="fig|1429438.4.peg.1967"/>
<evidence type="ECO:0000256" key="1">
    <source>
        <dbReference type="ARBA" id="ARBA00008467"/>
    </source>
</evidence>
<comment type="caution">
    <text evidence="5">The sequence shown here is derived from an EMBL/GenBank/DDBJ whole genome shotgun (WGS) entry which is preliminary data.</text>
</comment>
<dbReference type="PROSITE" id="PS52004">
    <property type="entry name" value="KS3_2"/>
    <property type="match status" value="1"/>
</dbReference>
<accession>W4LSQ8</accession>
<evidence type="ECO:0000256" key="2">
    <source>
        <dbReference type="ARBA" id="ARBA00022679"/>
    </source>
</evidence>
<dbReference type="Gene3D" id="3.40.47.10">
    <property type="match status" value="1"/>
</dbReference>
<keyword evidence="2 3" id="KW-0808">Transferase</keyword>
<dbReference type="SUPFAM" id="SSF53901">
    <property type="entry name" value="Thiolase-like"/>
    <property type="match status" value="2"/>
</dbReference>
<evidence type="ECO:0000313" key="6">
    <source>
        <dbReference type="Proteomes" id="UP000019141"/>
    </source>
</evidence>
<dbReference type="HOGENOM" id="CLU_030172_0_0_7"/>
<dbReference type="GO" id="GO:0005829">
    <property type="term" value="C:cytosol"/>
    <property type="evidence" value="ECO:0007669"/>
    <property type="project" value="TreeGrafter"/>
</dbReference>
<dbReference type="CDD" id="cd00828">
    <property type="entry name" value="elong_cond_enzymes"/>
    <property type="match status" value="1"/>
</dbReference>
<organism evidence="5 6">
    <name type="scientific">Entotheonella factor</name>
    <dbReference type="NCBI Taxonomy" id="1429438"/>
    <lineage>
        <taxon>Bacteria</taxon>
        <taxon>Pseudomonadati</taxon>
        <taxon>Nitrospinota/Tectimicrobiota group</taxon>
        <taxon>Candidatus Tectimicrobiota</taxon>
        <taxon>Candidatus Entotheonellia</taxon>
        <taxon>Candidatus Entotheonellales</taxon>
        <taxon>Candidatus Entotheonellaceae</taxon>
        <taxon>Candidatus Entotheonella</taxon>
    </lineage>
</organism>
<feature type="domain" description="Ketosynthase family 3 (KS3)" evidence="4">
    <location>
        <begin position="1"/>
        <end position="530"/>
    </location>
</feature>
<keyword evidence="6" id="KW-1185">Reference proteome</keyword>
<dbReference type="InterPro" id="IPR016039">
    <property type="entry name" value="Thiolase-like"/>
</dbReference>
<dbReference type="AlphaFoldDB" id="W4LSQ8"/>
<dbReference type="Proteomes" id="UP000019141">
    <property type="component" value="Unassembled WGS sequence"/>
</dbReference>
<dbReference type="GO" id="GO:0006633">
    <property type="term" value="P:fatty acid biosynthetic process"/>
    <property type="evidence" value="ECO:0007669"/>
    <property type="project" value="TreeGrafter"/>
</dbReference>
<dbReference type="PANTHER" id="PTHR11712:SF336">
    <property type="entry name" value="3-OXOACYL-[ACYL-CARRIER-PROTEIN] SYNTHASE, MITOCHONDRIAL"/>
    <property type="match status" value="1"/>
</dbReference>
<dbReference type="InterPro" id="IPR047224">
    <property type="entry name" value="FAS_alpha_su_C"/>
</dbReference>
<dbReference type="Pfam" id="PF02801">
    <property type="entry name" value="Ketoacyl-synt_C"/>
    <property type="match status" value="1"/>
</dbReference>
<proteinExistence type="inferred from homology"/>
<evidence type="ECO:0000259" key="4">
    <source>
        <dbReference type="PROSITE" id="PS52004"/>
    </source>
</evidence>
<dbReference type="GO" id="GO:0004315">
    <property type="term" value="F:3-oxoacyl-[acyl-carrier-protein] synthase activity"/>
    <property type="evidence" value="ECO:0007669"/>
    <property type="project" value="TreeGrafter"/>
</dbReference>
<comment type="similarity">
    <text evidence="1 3">Belongs to the thiolase-like superfamily. Beta-ketoacyl-ACP synthases family.</text>
</comment>